<sequence>MPRTHRRDKTKHKRTFSAMKKKEVAIRSQTISSKAQVASLSSKNAGILSENDSLRSCTAALQANKAALISPSALLQAKFDALRMREDRLNQAWMDQHSENRTHHARVTTFELEKAELVPDRIALRSRVIYLDSANEDFVLNATHLGRMHRHFGLNLSLFIRAIEHCNRSATVWKLALTLPNL</sequence>
<dbReference type="EMBL" id="KV722487">
    <property type="protein sequence ID" value="OCH87384.1"/>
    <property type="molecule type" value="Genomic_DNA"/>
</dbReference>
<dbReference type="OrthoDB" id="10255512at2759"/>
<name>A0A8E2DJ07_9APHY</name>
<evidence type="ECO:0000313" key="1">
    <source>
        <dbReference type="EMBL" id="OCH87384.1"/>
    </source>
</evidence>
<accession>A0A8E2DJ07</accession>
<protein>
    <submittedName>
        <fullName evidence="1">Uncharacterized protein</fullName>
    </submittedName>
</protein>
<dbReference type="Proteomes" id="UP000250043">
    <property type="component" value="Unassembled WGS sequence"/>
</dbReference>
<proteinExistence type="predicted"/>
<keyword evidence="2" id="KW-1185">Reference proteome</keyword>
<dbReference type="AlphaFoldDB" id="A0A8E2DJ07"/>
<evidence type="ECO:0000313" key="2">
    <source>
        <dbReference type="Proteomes" id="UP000250043"/>
    </source>
</evidence>
<gene>
    <name evidence="1" type="ORF">OBBRIDRAFT_796267</name>
</gene>
<organism evidence="1 2">
    <name type="scientific">Obba rivulosa</name>
    <dbReference type="NCBI Taxonomy" id="1052685"/>
    <lineage>
        <taxon>Eukaryota</taxon>
        <taxon>Fungi</taxon>
        <taxon>Dikarya</taxon>
        <taxon>Basidiomycota</taxon>
        <taxon>Agaricomycotina</taxon>
        <taxon>Agaricomycetes</taxon>
        <taxon>Polyporales</taxon>
        <taxon>Gelatoporiaceae</taxon>
        <taxon>Obba</taxon>
    </lineage>
</organism>
<reference evidence="1 2" key="1">
    <citation type="submission" date="2016-07" db="EMBL/GenBank/DDBJ databases">
        <title>Draft genome of the white-rot fungus Obba rivulosa 3A-2.</title>
        <authorList>
            <consortium name="DOE Joint Genome Institute"/>
            <person name="Miettinen O."/>
            <person name="Riley R."/>
            <person name="Acob R."/>
            <person name="Barry K."/>
            <person name="Cullen D."/>
            <person name="De Vries R."/>
            <person name="Hainaut M."/>
            <person name="Hatakka A."/>
            <person name="Henrissat B."/>
            <person name="Hilden K."/>
            <person name="Kuo R."/>
            <person name="Labutti K."/>
            <person name="Lipzen A."/>
            <person name="Makela M.R."/>
            <person name="Sandor L."/>
            <person name="Spatafora J.W."/>
            <person name="Grigoriev I.V."/>
            <person name="Hibbett D.S."/>
        </authorList>
    </citation>
    <scope>NUCLEOTIDE SEQUENCE [LARGE SCALE GENOMIC DNA]</scope>
    <source>
        <strain evidence="1 2">3A-2</strain>
    </source>
</reference>